<evidence type="ECO:0000313" key="2">
    <source>
        <dbReference type="Proteomes" id="UP000017246"/>
    </source>
</evidence>
<organism evidence="1 2">
    <name type="scientific">Echinococcus multilocularis</name>
    <name type="common">Fox tapeworm</name>
    <dbReference type="NCBI Taxonomy" id="6211"/>
    <lineage>
        <taxon>Eukaryota</taxon>
        <taxon>Metazoa</taxon>
        <taxon>Spiralia</taxon>
        <taxon>Lophotrochozoa</taxon>
        <taxon>Platyhelminthes</taxon>
        <taxon>Cestoda</taxon>
        <taxon>Eucestoda</taxon>
        <taxon>Cyclophyllidea</taxon>
        <taxon>Taeniidae</taxon>
        <taxon>Echinococcus</taxon>
    </lineage>
</organism>
<dbReference type="Proteomes" id="UP000017246">
    <property type="component" value="Unassembled WGS sequence"/>
</dbReference>
<evidence type="ECO:0000313" key="1">
    <source>
        <dbReference type="EMBL" id="CDI96983.1"/>
    </source>
</evidence>
<accession>A0A087VXN9</accession>
<gene>
    <name evidence="1" type="ORF">EmuJ_000072200</name>
</gene>
<reference evidence="1" key="2">
    <citation type="submission" date="2015-11" db="EMBL/GenBank/DDBJ databases">
        <authorList>
            <person name="Zhang Y."/>
            <person name="Guo Z."/>
        </authorList>
    </citation>
    <scope>NUCLEOTIDE SEQUENCE</scope>
</reference>
<dbReference type="EMBL" id="LN902843">
    <property type="protein sequence ID" value="CDI96983.1"/>
    <property type="molecule type" value="Genomic_DNA"/>
</dbReference>
<dbReference type="AlphaFoldDB" id="A0A087VXN9"/>
<name>A0A087VXN9_ECHMU</name>
<reference evidence="1" key="1">
    <citation type="journal article" date="2013" name="Nature">
        <title>The genomes of four tapeworm species reveal adaptations to parasitism.</title>
        <authorList>
            <person name="Tsai I.J."/>
            <person name="Zarowiecki M."/>
            <person name="Holroyd N."/>
            <person name="Garciarrubio A."/>
            <person name="Sanchez-Flores A."/>
            <person name="Brooks K.L."/>
            <person name="Tracey A."/>
            <person name="Bobes R.J."/>
            <person name="Fragoso G."/>
            <person name="Sciutto E."/>
            <person name="Aslett M."/>
            <person name="Beasley H."/>
            <person name="Bennett H.M."/>
            <person name="Cai J."/>
            <person name="Camicia F."/>
            <person name="Clark R."/>
            <person name="Cucher M."/>
            <person name="De Silva N."/>
            <person name="Day T.A."/>
            <person name="Deplazes P."/>
            <person name="Estrada K."/>
            <person name="Fernandez C."/>
            <person name="Holland P.W."/>
            <person name="Hou J."/>
            <person name="Hu S."/>
            <person name="Huckvale T."/>
            <person name="Hung S.S."/>
            <person name="Kamenetzky L."/>
            <person name="Keane J.A."/>
            <person name="Kiss F."/>
            <person name="Koziol U."/>
            <person name="Lambert O."/>
            <person name="Liu K."/>
            <person name="Luo X."/>
            <person name="Luo Y."/>
            <person name="Macchiaroli N."/>
            <person name="Nichol S."/>
            <person name="Paps J."/>
            <person name="Parkinson J."/>
            <person name="Pouchkina-Stantcheva N."/>
            <person name="Riddiford N."/>
            <person name="Rosenzvit M."/>
            <person name="Salinas G."/>
            <person name="Wasmuth J.D."/>
            <person name="Zamanian M."/>
            <person name="Zheng Y."/>
            <person name="Cai X."/>
            <person name="Soberon X."/>
            <person name="Olson P.D."/>
            <person name="Laclette J.P."/>
            <person name="Brehm K."/>
            <person name="Berriman M."/>
            <person name="Garciarrubio A."/>
            <person name="Bobes R.J."/>
            <person name="Fragoso G."/>
            <person name="Sanchez-Flores A."/>
            <person name="Estrada K."/>
            <person name="Cevallos M.A."/>
            <person name="Morett E."/>
            <person name="Gonzalez V."/>
            <person name="Portillo T."/>
            <person name="Ochoa-Leyva A."/>
            <person name="Jose M.V."/>
            <person name="Sciutto E."/>
            <person name="Landa A."/>
            <person name="Jimenez L."/>
            <person name="Valdes V."/>
            <person name="Carrero J.C."/>
            <person name="Larralde C."/>
            <person name="Morales-Montor J."/>
            <person name="Limon-Lason J."/>
            <person name="Soberon X."/>
            <person name="Laclette J.P."/>
        </authorList>
    </citation>
    <scope>NUCLEOTIDE SEQUENCE [LARGE SCALE GENOMIC DNA]</scope>
</reference>
<sequence length="105" mass="11811">MVVDGLDPLELIDQIISYGFEGTTCLDSSSIWTVEATSRKLLICLPAYIPIAHFPLQLTNLSFSGTFMHKTGRLILHSSGPHKQNYTLNTKGHYNQNALTTLRWF</sequence>
<proteinExistence type="predicted"/>
<keyword evidence="2" id="KW-1185">Reference proteome</keyword>
<protein>
    <submittedName>
        <fullName evidence="1">Expressed protein</fullName>
    </submittedName>
</protein>